<organism evidence="2 3">
    <name type="scientific">Hymenobacter chitinivorans DSM 11115</name>
    <dbReference type="NCBI Taxonomy" id="1121954"/>
    <lineage>
        <taxon>Bacteria</taxon>
        <taxon>Pseudomonadati</taxon>
        <taxon>Bacteroidota</taxon>
        <taxon>Cytophagia</taxon>
        <taxon>Cytophagales</taxon>
        <taxon>Hymenobacteraceae</taxon>
        <taxon>Hymenobacter</taxon>
    </lineage>
</organism>
<keyword evidence="3" id="KW-1185">Reference proteome</keyword>
<feature type="transmembrane region" description="Helical" evidence="1">
    <location>
        <begin position="41"/>
        <end position="64"/>
    </location>
</feature>
<name>A0A2M9BMV9_9BACT</name>
<reference evidence="2 3" key="1">
    <citation type="submission" date="2017-11" db="EMBL/GenBank/DDBJ databases">
        <title>Genomic Encyclopedia of Archaeal and Bacterial Type Strains, Phase II (KMG-II): From Individual Species to Whole Genera.</title>
        <authorList>
            <person name="Goeker M."/>
        </authorList>
    </citation>
    <scope>NUCLEOTIDE SEQUENCE [LARGE SCALE GENOMIC DNA]</scope>
    <source>
        <strain evidence="2 3">DSM 11115</strain>
    </source>
</reference>
<accession>A0A2M9BMV9</accession>
<evidence type="ECO:0000256" key="1">
    <source>
        <dbReference type="SAM" id="Phobius"/>
    </source>
</evidence>
<sequence length="201" mass="22852">MLVRFGLGFMLTVVGYFFWQVIAAFAAFFTIGSGGGHRDEALVIEAGFLAVHVALLSGLAWRRVLYTPRWVWALNVGVSVGFFAYTVFVPWYSSPRDPAYQYYTFFQEGRRYEISLQKPGNSFDLLDVTDQNTAEKNDSTVSVSTSLLYGDYQVRHDTIFLRQRASPRQCFIYHGTLVGFGNSTMPIPLIREQDSKPWSLQ</sequence>
<dbReference type="AlphaFoldDB" id="A0A2M9BMV9"/>
<feature type="transmembrane region" description="Helical" evidence="1">
    <location>
        <begin position="70"/>
        <end position="92"/>
    </location>
</feature>
<protein>
    <submittedName>
        <fullName evidence="2">Uncharacterized protein</fullName>
    </submittedName>
</protein>
<dbReference type="EMBL" id="PGFA01000001">
    <property type="protein sequence ID" value="PJJ59287.1"/>
    <property type="molecule type" value="Genomic_DNA"/>
</dbReference>
<evidence type="ECO:0000313" key="2">
    <source>
        <dbReference type="EMBL" id="PJJ59287.1"/>
    </source>
</evidence>
<keyword evidence="1" id="KW-0472">Membrane</keyword>
<keyword evidence="1" id="KW-0812">Transmembrane</keyword>
<dbReference type="OrthoDB" id="1440179at2"/>
<evidence type="ECO:0000313" key="3">
    <source>
        <dbReference type="Proteomes" id="UP000228535"/>
    </source>
</evidence>
<keyword evidence="1" id="KW-1133">Transmembrane helix</keyword>
<feature type="transmembrane region" description="Helical" evidence="1">
    <location>
        <begin position="6"/>
        <end position="29"/>
    </location>
</feature>
<comment type="caution">
    <text evidence="2">The sequence shown here is derived from an EMBL/GenBank/DDBJ whole genome shotgun (WGS) entry which is preliminary data.</text>
</comment>
<dbReference type="Proteomes" id="UP000228535">
    <property type="component" value="Unassembled WGS sequence"/>
</dbReference>
<dbReference type="RefSeq" id="WP_100335011.1">
    <property type="nucleotide sequence ID" value="NZ_PGFA01000001.1"/>
</dbReference>
<proteinExistence type="predicted"/>
<gene>
    <name evidence="2" type="ORF">CLV45_0703</name>
</gene>